<dbReference type="EMBL" id="AFWA02000014">
    <property type="protein sequence ID" value="EMR08752.1"/>
    <property type="molecule type" value="Genomic_DNA"/>
</dbReference>
<reference evidence="11" key="1">
    <citation type="journal article" date="2016" name="Nat. Commun.">
        <title>Genome analysis of three Pneumocystis species reveals adaptation mechanisms to life exclusively in mammalian hosts.</title>
        <authorList>
            <person name="Ma L."/>
            <person name="Chen Z."/>
            <person name="Huang D.W."/>
            <person name="Kutty G."/>
            <person name="Ishihara M."/>
            <person name="Wang H."/>
            <person name="Abouelleil A."/>
            <person name="Bishop L."/>
            <person name="Davey E."/>
            <person name="Deng R."/>
            <person name="Deng X."/>
            <person name="Fan L."/>
            <person name="Fantoni G."/>
            <person name="Fitzgerald M."/>
            <person name="Gogineni E."/>
            <person name="Goldberg J.M."/>
            <person name="Handley G."/>
            <person name="Hu X."/>
            <person name="Huber C."/>
            <person name="Jiao X."/>
            <person name="Jones K."/>
            <person name="Levin J.Z."/>
            <person name="Liu Y."/>
            <person name="Macdonald P."/>
            <person name="Melnikov A."/>
            <person name="Raley C."/>
            <person name="Sassi M."/>
            <person name="Sherman B.T."/>
            <person name="Song X."/>
            <person name="Sykes S."/>
            <person name="Tran B."/>
            <person name="Walsh L."/>
            <person name="Xia Y."/>
            <person name="Yang J."/>
            <person name="Young S."/>
            <person name="Zeng Q."/>
            <person name="Zheng X."/>
            <person name="Stephens R."/>
            <person name="Nusbaum C."/>
            <person name="Birren B.W."/>
            <person name="Azadi P."/>
            <person name="Lempicki R.A."/>
            <person name="Cuomo C.A."/>
            <person name="Kovacs J.A."/>
        </authorList>
    </citation>
    <scope>NUCLEOTIDE SEQUENCE [LARGE SCALE GENOMIC DNA]</scope>
    <source>
        <strain evidence="11">B123</strain>
    </source>
</reference>
<dbReference type="InterPro" id="IPR000587">
    <property type="entry name" value="Creatinase_N"/>
</dbReference>
<evidence type="ECO:0008006" key="12">
    <source>
        <dbReference type="Google" id="ProtNLM"/>
    </source>
</evidence>
<dbReference type="InterPro" id="IPR036005">
    <property type="entry name" value="Creatinase/aminopeptidase-like"/>
</dbReference>
<evidence type="ECO:0000313" key="11">
    <source>
        <dbReference type="Proteomes" id="UP000011958"/>
    </source>
</evidence>
<sequence>MTFEMVAVSTGERLEKLRDLMMENNVDIYIVPSGDAHCSEYIADCDARRAFISGFNGSAGCAVISQDEACLFTDGRYFLQASQQLDKNWTLMKLGHNFPTWQDWIVQQAKNGKTVGVDASLISFHETISLSRRLTLESNAKLISISTNLVDEVWSSNRPERPNYPEQLYIILSQESSEKICEVRGFLKKRNAYAFFVSMLDDIAWLFNLRGTDIPYNPVFFAYSLITHDKIVLYIDDSKLDNHVRKHLKCVEIKPYDNVFMELAGLRDDIDGQKILISDTASWAVAIALGETNIEIIRSPISEAKTIKNEKEIEGMRNCHIRDGVALVKFFAWLEEFLKNGGILDEVDAADQLESYRKEQTHFVGLSFPTISSSGKNGAIIHYKPEKASCSLIDINCIYLCDSGAQYRDGTTDVTRTYHFGVPTEKEKQTFTYVLKGHIALAKVIFPKGTTGYILDILARQYLWSIGLDYLHGTGHGVGSFLNVHEPPIGIAQRQLYNEMALLPGMVLSDEPGFYENGSYGQRIESIVAVKNTDTTYCFGNSPFYGFEYLTMCPFGLNLIDLTLLQEDEKKWINSYHKLVLEKLGPLLEDDLRAYEWLKKETQFI</sequence>
<dbReference type="GO" id="GO:0046872">
    <property type="term" value="F:metal ion binding"/>
    <property type="evidence" value="ECO:0007669"/>
    <property type="project" value="UniProtKB-KW"/>
</dbReference>
<comment type="similarity">
    <text evidence="2 6">Belongs to the peptidase M24B family.</text>
</comment>
<dbReference type="VEuPathDB" id="FungiDB:PNEG_02925"/>
<dbReference type="InterPro" id="IPR032416">
    <property type="entry name" value="Peptidase_M24_C"/>
</dbReference>
<proteinExistence type="inferred from homology"/>
<dbReference type="FunFam" id="3.40.350.10:FF:000003">
    <property type="entry name" value="Xaa-pro aminopeptidase P"/>
    <property type="match status" value="1"/>
</dbReference>
<dbReference type="OrthoDB" id="9995434at2759"/>
<dbReference type="OMA" id="EPGMILS"/>
<evidence type="ECO:0000259" key="7">
    <source>
        <dbReference type="Pfam" id="PF00557"/>
    </source>
</evidence>
<keyword evidence="5" id="KW-0464">Manganese</keyword>
<dbReference type="GO" id="GO:0070006">
    <property type="term" value="F:metalloaminopeptidase activity"/>
    <property type="evidence" value="ECO:0007669"/>
    <property type="project" value="InterPro"/>
</dbReference>
<gene>
    <name evidence="10" type="ORF">PNEG_02925</name>
</gene>
<dbReference type="Gene3D" id="3.40.350.10">
    <property type="entry name" value="Creatinase/prolidase N-terminal domain"/>
    <property type="match status" value="2"/>
</dbReference>
<dbReference type="PROSITE" id="PS00491">
    <property type="entry name" value="PROLINE_PEPTIDASE"/>
    <property type="match status" value="1"/>
</dbReference>
<dbReference type="Pfam" id="PF00557">
    <property type="entry name" value="Peptidase_M24"/>
    <property type="match status" value="1"/>
</dbReference>
<dbReference type="eggNOG" id="KOG2413">
    <property type="taxonomic scope" value="Eukaryota"/>
</dbReference>
<evidence type="ECO:0000259" key="9">
    <source>
        <dbReference type="Pfam" id="PF16188"/>
    </source>
</evidence>
<comment type="cofactor">
    <cofactor evidence="1">
        <name>Mn(2+)</name>
        <dbReference type="ChEBI" id="CHEBI:29035"/>
    </cofactor>
</comment>
<dbReference type="InterPro" id="IPR050422">
    <property type="entry name" value="X-Pro_aminopeptidase_P"/>
</dbReference>
<feature type="domain" description="Creatinase N-terminal" evidence="8">
    <location>
        <begin position="13"/>
        <end position="147"/>
    </location>
</feature>
<feature type="domain" description="Peptidase M24" evidence="7">
    <location>
        <begin position="314"/>
        <end position="531"/>
    </location>
</feature>
<dbReference type="PANTHER" id="PTHR43763">
    <property type="entry name" value="XAA-PRO AMINOPEPTIDASE 1"/>
    <property type="match status" value="1"/>
</dbReference>
<dbReference type="HOGENOM" id="CLU_011781_2_3_1"/>
<comment type="caution">
    <text evidence="10">The sequence shown here is derived from an EMBL/GenBank/DDBJ whole genome shotgun (WGS) entry which is preliminary data.</text>
</comment>
<keyword evidence="11" id="KW-1185">Reference proteome</keyword>
<keyword evidence="4" id="KW-0378">Hydrolase</keyword>
<dbReference type="Gene3D" id="3.90.230.10">
    <property type="entry name" value="Creatinase/methionine aminopeptidase superfamily"/>
    <property type="match status" value="1"/>
</dbReference>
<evidence type="ECO:0000256" key="4">
    <source>
        <dbReference type="ARBA" id="ARBA00022801"/>
    </source>
</evidence>
<organism evidence="10 11">
    <name type="scientific">Pneumocystis murina (strain B123)</name>
    <name type="common">Mouse pneumocystis pneumonia agent</name>
    <name type="synonym">Pneumocystis carinii f. sp. muris</name>
    <dbReference type="NCBI Taxonomy" id="1069680"/>
    <lineage>
        <taxon>Eukaryota</taxon>
        <taxon>Fungi</taxon>
        <taxon>Dikarya</taxon>
        <taxon>Ascomycota</taxon>
        <taxon>Taphrinomycotina</taxon>
        <taxon>Pneumocystomycetes</taxon>
        <taxon>Pneumocystaceae</taxon>
        <taxon>Pneumocystis</taxon>
    </lineage>
</organism>
<evidence type="ECO:0000313" key="10">
    <source>
        <dbReference type="EMBL" id="EMR08752.1"/>
    </source>
</evidence>
<dbReference type="GeneID" id="19896612"/>
<dbReference type="Pfam" id="PF16188">
    <property type="entry name" value="Peptidase_M24_C"/>
    <property type="match status" value="1"/>
</dbReference>
<dbReference type="Pfam" id="PF01321">
    <property type="entry name" value="Creatinase_N"/>
    <property type="match status" value="1"/>
</dbReference>
<dbReference type="InterPro" id="IPR033740">
    <property type="entry name" value="Pept_M24B"/>
</dbReference>
<dbReference type="PANTHER" id="PTHR43763:SF6">
    <property type="entry name" value="XAA-PRO AMINOPEPTIDASE 1"/>
    <property type="match status" value="1"/>
</dbReference>
<accession>M7NNF1</accession>
<dbReference type="InterPro" id="IPR029149">
    <property type="entry name" value="Creatin/AminoP/Spt16_N"/>
</dbReference>
<dbReference type="AlphaFoldDB" id="M7NNF1"/>
<dbReference type="InterPro" id="IPR000994">
    <property type="entry name" value="Pept_M24"/>
</dbReference>
<evidence type="ECO:0000256" key="5">
    <source>
        <dbReference type="ARBA" id="ARBA00023211"/>
    </source>
</evidence>
<evidence type="ECO:0000256" key="1">
    <source>
        <dbReference type="ARBA" id="ARBA00001936"/>
    </source>
</evidence>
<evidence type="ECO:0000256" key="3">
    <source>
        <dbReference type="ARBA" id="ARBA00022723"/>
    </source>
</evidence>
<dbReference type="RefSeq" id="XP_007874967.1">
    <property type="nucleotide sequence ID" value="XM_007876776.1"/>
</dbReference>
<dbReference type="Pfam" id="PF16189">
    <property type="entry name" value="Creatinase_N_2"/>
    <property type="match status" value="1"/>
</dbReference>
<feature type="domain" description="Peptidase M24 C-terminal" evidence="9">
    <location>
        <begin position="543"/>
        <end position="603"/>
    </location>
</feature>
<dbReference type="InterPro" id="IPR001131">
    <property type="entry name" value="Peptidase_M24B_aminopep-P_CS"/>
</dbReference>
<evidence type="ECO:0000259" key="8">
    <source>
        <dbReference type="Pfam" id="PF01321"/>
    </source>
</evidence>
<dbReference type="FunFam" id="3.90.230.10:FF:000007">
    <property type="entry name" value="Xaa-Pro aminopeptidase P"/>
    <property type="match status" value="1"/>
</dbReference>
<dbReference type="SUPFAM" id="SSF55920">
    <property type="entry name" value="Creatinase/aminopeptidase"/>
    <property type="match status" value="1"/>
</dbReference>
<keyword evidence="3 6" id="KW-0479">Metal-binding</keyword>
<evidence type="ECO:0000256" key="2">
    <source>
        <dbReference type="ARBA" id="ARBA00008766"/>
    </source>
</evidence>
<dbReference type="SUPFAM" id="SSF53092">
    <property type="entry name" value="Creatinase/prolidase N-terminal domain"/>
    <property type="match status" value="1"/>
</dbReference>
<dbReference type="STRING" id="1069680.M7NNF1"/>
<protein>
    <recommendedName>
        <fullName evidence="12">Xaa-Pro aminopeptidase P</fullName>
    </recommendedName>
</protein>
<dbReference type="CDD" id="cd01085">
    <property type="entry name" value="APP"/>
    <property type="match status" value="1"/>
</dbReference>
<name>M7NNF1_PNEMU</name>
<evidence type="ECO:0000256" key="6">
    <source>
        <dbReference type="RuleBase" id="RU000590"/>
    </source>
</evidence>
<dbReference type="Proteomes" id="UP000011958">
    <property type="component" value="Unassembled WGS sequence"/>
</dbReference>
<dbReference type="GO" id="GO:0005737">
    <property type="term" value="C:cytoplasm"/>
    <property type="evidence" value="ECO:0007669"/>
    <property type="project" value="UniProtKB-ARBA"/>
</dbReference>